<keyword evidence="3" id="KW-1185">Reference proteome</keyword>
<sequence>MILPFKTKILISILMILIGKFPTANAYEDGYEEEEEEEEEESDNIVKMIDKKIEDYQEYLFLEQNEDLQVELVNREECICYVPEPGIYNGLDLNRYLFPYHPCKLNLYICDKKRLLQKPLLFIDCSKQIGCYYQENLTNCDCSKRQKLWGSNVCGNRISKKNCFKELRYKCHFNQNKAELIGMC</sequence>
<dbReference type="GeneID" id="113799876"/>
<dbReference type="RefSeq" id="XP_027206374.1">
    <property type="nucleotide sequence ID" value="XM_027350573.1"/>
</dbReference>
<evidence type="ECO:0000256" key="1">
    <source>
        <dbReference type="SAM" id="Coils"/>
    </source>
</evidence>
<dbReference type="AlphaFoldDB" id="A0A6P6YMT3"/>
<dbReference type="KEGG" id="dpte:113799876"/>
<feature type="coiled-coil region" evidence="1">
    <location>
        <begin position="24"/>
        <end position="51"/>
    </location>
</feature>
<gene>
    <name evidence="4" type="primary">LOC113799876</name>
</gene>
<accession>A0A6P6YMT3</accession>
<feature type="signal peptide" evidence="2">
    <location>
        <begin position="1"/>
        <end position="26"/>
    </location>
</feature>
<proteinExistence type="predicted"/>
<keyword evidence="2" id="KW-0732">Signal</keyword>
<evidence type="ECO:0000313" key="4">
    <source>
        <dbReference type="RefSeq" id="XP_027206374.1"/>
    </source>
</evidence>
<evidence type="ECO:0000313" key="3">
    <source>
        <dbReference type="Proteomes" id="UP000515146"/>
    </source>
</evidence>
<dbReference type="OrthoDB" id="10539399at2759"/>
<dbReference type="InParanoid" id="A0A6P6YMT3"/>
<reference evidence="4" key="1">
    <citation type="submission" date="2025-08" db="UniProtKB">
        <authorList>
            <consortium name="RefSeq"/>
        </authorList>
    </citation>
    <scope>IDENTIFICATION</scope>
    <source>
        <strain evidence="4">Airmid</strain>
    </source>
</reference>
<name>A0A6P6YMT3_DERPT</name>
<protein>
    <submittedName>
        <fullName evidence="4">Uncharacterized protein LOC113799876</fullName>
    </submittedName>
</protein>
<organism evidence="3 4">
    <name type="scientific">Dermatophagoides pteronyssinus</name>
    <name type="common">European house dust mite</name>
    <dbReference type="NCBI Taxonomy" id="6956"/>
    <lineage>
        <taxon>Eukaryota</taxon>
        <taxon>Metazoa</taxon>
        <taxon>Ecdysozoa</taxon>
        <taxon>Arthropoda</taxon>
        <taxon>Chelicerata</taxon>
        <taxon>Arachnida</taxon>
        <taxon>Acari</taxon>
        <taxon>Acariformes</taxon>
        <taxon>Sarcoptiformes</taxon>
        <taxon>Astigmata</taxon>
        <taxon>Psoroptidia</taxon>
        <taxon>Analgoidea</taxon>
        <taxon>Pyroglyphidae</taxon>
        <taxon>Dermatophagoidinae</taxon>
        <taxon>Dermatophagoides</taxon>
    </lineage>
</organism>
<keyword evidence="1" id="KW-0175">Coiled coil</keyword>
<feature type="chain" id="PRO_5028085427" evidence="2">
    <location>
        <begin position="27"/>
        <end position="184"/>
    </location>
</feature>
<evidence type="ECO:0000256" key="2">
    <source>
        <dbReference type="SAM" id="SignalP"/>
    </source>
</evidence>
<dbReference type="Proteomes" id="UP000515146">
    <property type="component" value="Unplaced"/>
</dbReference>